<feature type="compositionally biased region" description="Low complexity" evidence="7">
    <location>
        <begin position="1550"/>
        <end position="1562"/>
    </location>
</feature>
<feature type="compositionally biased region" description="Polar residues" evidence="7">
    <location>
        <begin position="931"/>
        <end position="943"/>
    </location>
</feature>
<feature type="compositionally biased region" description="Basic and acidic residues" evidence="7">
    <location>
        <begin position="586"/>
        <end position="605"/>
    </location>
</feature>
<organism evidence="9 10">
    <name type="scientific">Myotis brandtii</name>
    <name type="common">Brandt's bat</name>
    <dbReference type="NCBI Taxonomy" id="109478"/>
    <lineage>
        <taxon>Eukaryota</taxon>
        <taxon>Metazoa</taxon>
        <taxon>Chordata</taxon>
        <taxon>Craniata</taxon>
        <taxon>Vertebrata</taxon>
        <taxon>Euteleostomi</taxon>
        <taxon>Mammalia</taxon>
        <taxon>Eutheria</taxon>
        <taxon>Laurasiatheria</taxon>
        <taxon>Chiroptera</taxon>
        <taxon>Yangochiroptera</taxon>
        <taxon>Vespertilionidae</taxon>
        <taxon>Myotis</taxon>
    </lineage>
</organism>
<keyword evidence="9" id="KW-0808">Transferase</keyword>
<feature type="domain" description="A kinase-anchoring proteins AKAP-5 and AKAP-12 calmodulin (CaM)-binding" evidence="8">
    <location>
        <begin position="687"/>
        <end position="707"/>
    </location>
</feature>
<feature type="compositionally biased region" description="Polar residues" evidence="7">
    <location>
        <begin position="229"/>
        <end position="242"/>
    </location>
</feature>
<feature type="region of interest" description="Disordered" evidence="7">
    <location>
        <begin position="360"/>
        <end position="815"/>
    </location>
</feature>
<dbReference type="PROSITE" id="PS51893">
    <property type="entry name" value="AKAP_CAM_BD"/>
    <property type="match status" value="3"/>
</dbReference>
<dbReference type="Pfam" id="PF03832">
    <property type="entry name" value="WSK"/>
    <property type="match status" value="3"/>
</dbReference>
<feature type="compositionally biased region" description="Low complexity" evidence="7">
    <location>
        <begin position="1682"/>
        <end position="1691"/>
    </location>
</feature>
<feature type="compositionally biased region" description="Basic and acidic residues" evidence="7">
    <location>
        <begin position="55"/>
        <end position="71"/>
    </location>
</feature>
<feature type="compositionally biased region" description="Basic and acidic residues" evidence="7">
    <location>
        <begin position="1636"/>
        <end position="1669"/>
    </location>
</feature>
<dbReference type="eggNOG" id="ENOG502RDV6">
    <property type="taxonomic scope" value="Eukaryota"/>
</dbReference>
<evidence type="ECO:0000256" key="1">
    <source>
        <dbReference type="ARBA" id="ARBA00004635"/>
    </source>
</evidence>
<feature type="domain" description="A kinase-anchoring proteins AKAP-5 and AKAP-12 calmodulin (CaM)-binding" evidence="8">
    <location>
        <begin position="732"/>
        <end position="752"/>
    </location>
</feature>
<evidence type="ECO:0000313" key="9">
    <source>
        <dbReference type="EMBL" id="EPQ19225.1"/>
    </source>
</evidence>
<proteinExistence type="predicted"/>
<feature type="compositionally biased region" description="Basic and acidic residues" evidence="7">
    <location>
        <begin position="1163"/>
        <end position="1184"/>
    </location>
</feature>
<keyword evidence="10" id="KW-1185">Reference proteome</keyword>
<evidence type="ECO:0000256" key="3">
    <source>
        <dbReference type="ARBA" id="ARBA00022860"/>
    </source>
</evidence>
<feature type="compositionally biased region" description="Low complexity" evidence="7">
    <location>
        <begin position="571"/>
        <end position="583"/>
    </location>
</feature>
<feature type="compositionally biased region" description="Basic and acidic residues" evidence="7">
    <location>
        <begin position="556"/>
        <end position="570"/>
    </location>
</feature>
<feature type="compositionally biased region" description="Basic and acidic residues" evidence="7">
    <location>
        <begin position="1372"/>
        <end position="1384"/>
    </location>
</feature>
<feature type="region of interest" description="Disordered" evidence="7">
    <location>
        <begin position="1245"/>
        <end position="1266"/>
    </location>
</feature>
<evidence type="ECO:0000313" key="10">
    <source>
        <dbReference type="Proteomes" id="UP000052978"/>
    </source>
</evidence>
<feature type="compositionally biased region" description="Low complexity" evidence="7">
    <location>
        <begin position="910"/>
        <end position="927"/>
    </location>
</feature>
<dbReference type="GO" id="GO:0016301">
    <property type="term" value="F:kinase activity"/>
    <property type="evidence" value="ECO:0007669"/>
    <property type="project" value="UniProtKB-KW"/>
</dbReference>
<keyword evidence="3 6" id="KW-0112">Calmodulin-binding</keyword>
<keyword evidence="4" id="KW-0472">Membrane</keyword>
<evidence type="ECO:0000256" key="7">
    <source>
        <dbReference type="SAM" id="MobiDB-lite"/>
    </source>
</evidence>
<feature type="region of interest" description="Disordered" evidence="7">
    <location>
        <begin position="1490"/>
        <end position="1691"/>
    </location>
</feature>
<feature type="compositionally biased region" description="Polar residues" evidence="7">
    <location>
        <begin position="1097"/>
        <end position="1108"/>
    </location>
</feature>
<feature type="region of interest" description="Disordered" evidence="7">
    <location>
        <begin position="1"/>
        <end position="20"/>
    </location>
</feature>
<dbReference type="InterPro" id="IPR001573">
    <property type="entry name" value="AKAP_WSK"/>
</dbReference>
<feature type="domain" description="A kinase-anchoring proteins AKAP-5 and AKAP-12 calmodulin (CaM)-binding" evidence="8">
    <location>
        <begin position="538"/>
        <end position="558"/>
    </location>
</feature>
<evidence type="ECO:0000256" key="6">
    <source>
        <dbReference type="PROSITE-ProRule" id="PRU01241"/>
    </source>
</evidence>
<accession>S7NR78</accession>
<dbReference type="Proteomes" id="UP000052978">
    <property type="component" value="Unassembled WGS sequence"/>
</dbReference>
<dbReference type="InterPro" id="IPR028540">
    <property type="entry name" value="AKAP12"/>
</dbReference>
<evidence type="ECO:0000256" key="4">
    <source>
        <dbReference type="ARBA" id="ARBA00023136"/>
    </source>
</evidence>
<dbReference type="GO" id="GO:0016020">
    <property type="term" value="C:membrane"/>
    <property type="evidence" value="ECO:0007669"/>
    <property type="project" value="UniProtKB-SubCell"/>
</dbReference>
<comment type="subcellular location">
    <subcellularLocation>
        <location evidence="1">Membrane</location>
        <topology evidence="1">Lipid-anchor</topology>
    </subcellularLocation>
</comment>
<feature type="compositionally biased region" description="Polar residues" evidence="7">
    <location>
        <begin position="670"/>
        <end position="680"/>
    </location>
</feature>
<evidence type="ECO:0000256" key="5">
    <source>
        <dbReference type="ARBA" id="ARBA00023288"/>
    </source>
</evidence>
<evidence type="ECO:0000256" key="2">
    <source>
        <dbReference type="ARBA" id="ARBA00022553"/>
    </source>
</evidence>
<feature type="short sequence motif" description="AKAP CaM-binding" evidence="6">
    <location>
        <begin position="538"/>
        <end position="558"/>
    </location>
</feature>
<dbReference type="PANTHER" id="PTHR23209">
    <property type="entry name" value="A-KINASE ANCHOR PROTEIN 12"/>
    <property type="match status" value="1"/>
</dbReference>
<keyword evidence="9" id="KW-0418">Kinase</keyword>
<feature type="compositionally biased region" description="Basic and acidic residues" evidence="7">
    <location>
        <begin position="723"/>
        <end position="734"/>
    </location>
</feature>
<feature type="compositionally biased region" description="Polar residues" evidence="7">
    <location>
        <begin position="1490"/>
        <end position="1500"/>
    </location>
</feature>
<feature type="compositionally biased region" description="Polar residues" evidence="7">
    <location>
        <begin position="1535"/>
        <end position="1545"/>
    </location>
</feature>
<gene>
    <name evidence="9" type="ORF">D623_10021315</name>
</gene>
<feature type="compositionally biased region" description="Basic and acidic residues" evidence="7">
    <location>
        <begin position="643"/>
        <end position="655"/>
    </location>
</feature>
<evidence type="ECO:0000259" key="8">
    <source>
        <dbReference type="PROSITE" id="PS51893"/>
    </source>
</evidence>
<dbReference type="GO" id="GO:0090036">
    <property type="term" value="P:regulation of protein kinase C signaling"/>
    <property type="evidence" value="ECO:0007669"/>
    <property type="project" value="InterPro"/>
</dbReference>
<dbReference type="PANTHER" id="PTHR23209:SF4">
    <property type="entry name" value="A-KINASE ANCHOR PROTEIN 12"/>
    <property type="match status" value="1"/>
</dbReference>
<feature type="compositionally biased region" description="Basic and acidic residues" evidence="7">
    <location>
        <begin position="162"/>
        <end position="190"/>
    </location>
</feature>
<dbReference type="GO" id="GO:0051018">
    <property type="term" value="F:protein kinase A binding"/>
    <property type="evidence" value="ECO:0007669"/>
    <property type="project" value="InterPro"/>
</dbReference>
<keyword evidence="2" id="KW-0597">Phosphoprotein</keyword>
<feature type="region of interest" description="Disordered" evidence="7">
    <location>
        <begin position="96"/>
        <end position="115"/>
    </location>
</feature>
<protein>
    <submittedName>
        <fullName evidence="9">A-kinase anchor protein 12</fullName>
    </submittedName>
</protein>
<feature type="compositionally biased region" description="Basic and acidic residues" evidence="7">
    <location>
        <begin position="1594"/>
        <end position="1618"/>
    </location>
</feature>
<dbReference type="GO" id="GO:0010739">
    <property type="term" value="P:positive regulation of protein kinase A signaling"/>
    <property type="evidence" value="ECO:0007669"/>
    <property type="project" value="InterPro"/>
</dbReference>
<feature type="region of interest" description="Disordered" evidence="7">
    <location>
        <begin position="1427"/>
        <end position="1457"/>
    </location>
</feature>
<feature type="region of interest" description="Disordered" evidence="7">
    <location>
        <begin position="1370"/>
        <end position="1410"/>
    </location>
</feature>
<feature type="region of interest" description="Disordered" evidence="7">
    <location>
        <begin position="837"/>
        <end position="968"/>
    </location>
</feature>
<reference evidence="9 10" key="1">
    <citation type="journal article" date="2013" name="Nat. Commun.">
        <title>Genome analysis reveals insights into physiology and longevity of the Brandt's bat Myotis brandtii.</title>
        <authorList>
            <person name="Seim I."/>
            <person name="Fang X."/>
            <person name="Xiong Z."/>
            <person name="Lobanov A.V."/>
            <person name="Huang Z."/>
            <person name="Ma S."/>
            <person name="Feng Y."/>
            <person name="Turanov A.A."/>
            <person name="Zhu Y."/>
            <person name="Lenz T.L."/>
            <person name="Gerashchenko M.V."/>
            <person name="Fan D."/>
            <person name="Hee Yim S."/>
            <person name="Yao X."/>
            <person name="Jordan D."/>
            <person name="Xiong Y."/>
            <person name="Ma Y."/>
            <person name="Lyapunov A.N."/>
            <person name="Chen G."/>
            <person name="Kulakova O.I."/>
            <person name="Sun Y."/>
            <person name="Lee S.G."/>
            <person name="Bronson R.T."/>
            <person name="Moskalev A.A."/>
            <person name="Sunyaev S.R."/>
            <person name="Zhang G."/>
            <person name="Krogh A."/>
            <person name="Wang J."/>
            <person name="Gladyshev V.N."/>
        </authorList>
    </citation>
    <scope>NUCLEOTIDE SEQUENCE [LARGE SCALE GENOMIC DNA]</scope>
</reference>
<feature type="region of interest" description="Disordered" evidence="7">
    <location>
        <begin position="1190"/>
        <end position="1209"/>
    </location>
</feature>
<feature type="short sequence motif" description="AKAP CaM-binding" evidence="6">
    <location>
        <begin position="687"/>
        <end position="707"/>
    </location>
</feature>
<dbReference type="GO" id="GO:0005516">
    <property type="term" value="F:calmodulin binding"/>
    <property type="evidence" value="ECO:0007669"/>
    <property type="project" value="UniProtKB-UniRule"/>
</dbReference>
<feature type="compositionally biased region" description="Polar residues" evidence="7">
    <location>
        <begin position="195"/>
        <end position="208"/>
    </location>
</feature>
<feature type="region of interest" description="Disordered" evidence="7">
    <location>
        <begin position="33"/>
        <end position="79"/>
    </location>
</feature>
<feature type="region of interest" description="Disordered" evidence="7">
    <location>
        <begin position="1049"/>
        <end position="1075"/>
    </location>
</feature>
<dbReference type="GO" id="GO:0007165">
    <property type="term" value="P:signal transduction"/>
    <property type="evidence" value="ECO:0007669"/>
    <property type="project" value="TreeGrafter"/>
</dbReference>
<sequence length="1691" mass="181671">MCPTRDLAGEEPATKLLQKNGQLSTLNGLAEQEELTPQEGVLNGQEEEVIVPEVGQRESEDVNERGSDKEMAANSSVVQDITKDGQEEMPEIIEQIPSSENNLEELTQPAESQTNDVGFKKVFKFVGFKFTVKKDKSEKSDTVQLLTVRKEEGEGAGEAEGAGDHQEPSREAGEATHKESELKQSTENPEKPLQPEQSSTEISLQAESGQAAEEGKDGEEKQEKEPTKSPDSPTSPVASETASPFKKFFTQGWAGWRKKTSFRKPKEDELEASEKKKEQETERVDTEEKEKTEDTSEKLAASEQPQPQEATESVHDARLSAEYEKVELPSEGQGQASPEERSAPLATEIFDEKVEIVAEVHVSTAENAEEQKAEVEGTEEPQPAEKLAETNAGPQEAEPPVCAPGGDHTQPPEPGPEEQALSAQPEGIVSEVEMLASQERVKVQGSPLKKLFTSTGLKKLSGKKQKAKRGGDEESGEQHAAQADSPDSPDEPKGESSASSPEEPEEITCLEKGIAEAHPEGEGEEGATSDGEKKREGVTPWASFKKMVTPKKRVRRLSESDKEEELEKVKSATLSSTESAASEMQEEGKGHGEEPKPEEPKRKVDTSVSWEALICVGSSKKRARKASSSDEEEGPKPMAGEGPKPDEAGKDREAGPEAVPAGSQEHDPGQGSSSPEQAGSPSEGEGVSTWESFKRLVTPRKKSKSKLEEKTEDPGTGAGAEHSAAEVEPGKEESWVSIKKFIPGRRKKRSDGKQDHATAEDAGPTEVNEDDSDVPAVVPLSEYDAMEREKMEAQEAQKREEKAEQKGAVSVSEELSKSLVHTVTVAVVDGARAVTHMEERSPSWISASATGPLEQAEEEAGPPPAGVLEREVRAEDSPVVTQALPESRDAGEDALTSEVEPTPEAVTAVEPTEAFGAEEATEASGAEETTDMVSAVSQLSESPDTTEEATPVQEVEGGEPDVEGQERRTQEVLQAVAERVREASQLDVRGPGAEIHTTRKEGSQLPVVGETEEDPPVSELKEEVDVVLQGHAGETKAETLTPGEVFGQAAPEHTREVPQVPESVESSELRTPCQTETVVGVKSEIVLEQAVGPDSAETLTDSETSGSTPVADCEAPRATQQVKVMEVHAEGEGASGTKSQVTEAQAAPAPKEMPPAPSGLQFQEEKKEHSEIEGGPEHTDKEVSVETVPILSKAEATQEAGQFADEETRDVPFVQGLEVSADTEMTAGQKKAIEVALKDEVTEEADCQKNENTEFQSPAQSLPAPGEREMVVQVEREEAEAEAARVSEEKLEAKPAEVLSEQLVHTVHVTVIDGEKEVLHFEESSPWLVQVCTDSQVQSSEASLPLTAVVVEKKVLGETVKLLEAAGPLESADARLEPEARPSDQEDVMDQPGEDAAPTGPASPAESAPVVIPAAPAKGVCADLEGDKTTSQEGKSEEDFEQVSGQGDRVSETREEGLKAEKEILQLKTESHKLVQNVIQTAVDQLVSTEGTPTDCQTPAQLAKADHQEAEQKIEKEERELQGSAEAGAAQEESTLTTVGQTPSDISKDANAAAEEVTAVEVKGSPVNDQLPEELVLPTQEKREATGTKCVPELGDRAGLGERTENEPQEDEKRDAVHYPENQISALVDPEASGDLTKESPDANGPKLKEKEVGFQEGKGPSEPEKEIKTQTQEEAQEQERQPATPELAEP</sequence>
<feature type="compositionally biased region" description="Basic and acidic residues" evidence="7">
    <location>
        <begin position="1504"/>
        <end position="1521"/>
    </location>
</feature>
<feature type="compositionally biased region" description="Basic and acidic residues" evidence="7">
    <location>
        <begin position="785"/>
        <end position="805"/>
    </location>
</feature>
<dbReference type="GO" id="GO:0005737">
    <property type="term" value="C:cytoplasm"/>
    <property type="evidence" value="ECO:0007669"/>
    <property type="project" value="TreeGrafter"/>
</dbReference>
<feature type="compositionally biased region" description="Basic and acidic residues" evidence="7">
    <location>
        <begin position="312"/>
        <end position="328"/>
    </location>
</feature>
<feature type="region of interest" description="Disordered" evidence="7">
    <location>
        <begin position="135"/>
        <end position="348"/>
    </location>
</feature>
<feature type="compositionally biased region" description="Low complexity" evidence="7">
    <location>
        <begin position="1522"/>
        <end position="1534"/>
    </location>
</feature>
<feature type="region of interest" description="Disordered" evidence="7">
    <location>
        <begin position="983"/>
        <end position="1019"/>
    </location>
</feature>
<keyword evidence="5" id="KW-0449">Lipoprotein</keyword>
<feature type="compositionally biased region" description="Basic and acidic residues" evidence="7">
    <location>
        <begin position="264"/>
        <end position="297"/>
    </location>
</feature>
<dbReference type="EMBL" id="KE164616">
    <property type="protein sequence ID" value="EPQ19225.1"/>
    <property type="molecule type" value="Genomic_DNA"/>
</dbReference>
<feature type="compositionally biased region" description="Basic and acidic residues" evidence="7">
    <location>
        <begin position="213"/>
        <end position="228"/>
    </location>
</feature>
<feature type="compositionally biased region" description="Basic and acidic residues" evidence="7">
    <location>
        <begin position="1427"/>
        <end position="1437"/>
    </location>
</feature>
<feature type="short sequence motif" description="AKAP CaM-binding" evidence="6">
    <location>
        <begin position="732"/>
        <end position="752"/>
    </location>
</feature>
<feature type="region of interest" description="Disordered" evidence="7">
    <location>
        <begin position="1091"/>
        <end position="1185"/>
    </location>
</feature>
<name>S7NR78_MYOBR</name>